<sequence>MIYWNVKFYHDGQLTNIDDYYNSLNLEEQKSLYENYSKIKQTGESPLRCASKVNDEECGCVVIIKNTSETKGFYELAKLKSDYHKTGCISETVLYRTQEVIPCLDLELLLEEMKNKKNNYIPGVVRNGLFQPSLKTSENPKNENKSIIKNRVNKTLDLKRTLDYIFKRDQPNQETFLSGFEMEYKNNCYKAYDYFFTIPKIKNIFKWNWKKIPEIRSEWGELQYITMPLRTKEIISEETKIWVKFRLQDIQIIEKINKIKEDPNYVANDYSFSLLTSCDIKQSGKNWNRFESIQINPFILNSDEFIVVYNNKTNTYKRLSEY</sequence>
<dbReference type="KEGG" id="efr:EFREU_v1c06900"/>
<proteinExistence type="predicted"/>
<name>A0A2K8NS94_9MOLU</name>
<organism evidence="1 2">
    <name type="scientific">Entomoplasma freundtii</name>
    <dbReference type="NCBI Taxonomy" id="74700"/>
    <lineage>
        <taxon>Bacteria</taxon>
        <taxon>Bacillati</taxon>
        <taxon>Mycoplasmatota</taxon>
        <taxon>Mollicutes</taxon>
        <taxon>Entomoplasmatales</taxon>
        <taxon>Entomoplasmataceae</taxon>
        <taxon>Entomoplasma</taxon>
    </lineage>
</organism>
<accession>A0A2K8NS94</accession>
<dbReference type="AlphaFoldDB" id="A0A2K8NS94"/>
<dbReference type="EMBL" id="CP024962">
    <property type="protein sequence ID" value="ATZ16710.1"/>
    <property type="molecule type" value="Genomic_DNA"/>
</dbReference>
<protein>
    <submittedName>
        <fullName evidence="1">Uncharacterized protein</fullName>
    </submittedName>
</protein>
<gene>
    <name evidence="1" type="ORF">EFREU_v1c06900</name>
</gene>
<dbReference type="RefSeq" id="WP_100609788.1">
    <property type="nucleotide sequence ID" value="NZ_CP024962.1"/>
</dbReference>
<evidence type="ECO:0000313" key="2">
    <source>
        <dbReference type="Proteomes" id="UP000232222"/>
    </source>
</evidence>
<dbReference type="Proteomes" id="UP000232222">
    <property type="component" value="Chromosome"/>
</dbReference>
<keyword evidence="2" id="KW-1185">Reference proteome</keyword>
<reference evidence="1 2" key="1">
    <citation type="submission" date="2017-11" db="EMBL/GenBank/DDBJ databases">
        <title>Genome sequence of Entomoplasma freundtii BARC 318 (ATCC 51999).</title>
        <authorList>
            <person name="Lo W.-S."/>
            <person name="Gasparich G.E."/>
            <person name="Kuo C.-H."/>
        </authorList>
    </citation>
    <scope>NUCLEOTIDE SEQUENCE [LARGE SCALE GENOMIC DNA]</scope>
    <source>
        <strain evidence="1 2">BARC 318</strain>
    </source>
</reference>
<evidence type="ECO:0000313" key="1">
    <source>
        <dbReference type="EMBL" id="ATZ16710.1"/>
    </source>
</evidence>